<reference evidence="2" key="1">
    <citation type="submission" date="2013-08" db="EMBL/GenBank/DDBJ databases">
        <authorList>
            <person name="Mendez C."/>
            <person name="Richter M."/>
            <person name="Ferrer M."/>
            <person name="Sanchez J."/>
        </authorList>
    </citation>
    <scope>NUCLEOTIDE SEQUENCE</scope>
</reference>
<accession>T0ZII8</accession>
<sequence>MDMGRPNSRGYPPYMRADASRGGWVVANPITGKRRRFSDETKARETAALLEEWVEKERQAQALDAGLPTIAGLVDRWKTDCLPFMPWDTGTRQNNLYKIERVRRELGARQVARTDRLFLHSWLSAFCHNADQWNKWRYVLVLLWKFALEMKFVSQNEPECIQERSTSKKLEMNQKVRKQLDIDGFRTIHEKAPAWLQLAMELSIVTLQARSEVCNLRHTDFRDGHLFVIRDKVSGDSDMAFIKIV</sequence>
<dbReference type="GO" id="GO:0015074">
    <property type="term" value="P:DNA integration"/>
    <property type="evidence" value="ECO:0007669"/>
    <property type="project" value="InterPro"/>
</dbReference>
<dbReference type="GO" id="GO:0003677">
    <property type="term" value="F:DNA binding"/>
    <property type="evidence" value="ECO:0007669"/>
    <property type="project" value="InterPro"/>
</dbReference>
<gene>
    <name evidence="2" type="ORF">B1A_20596</name>
</gene>
<dbReference type="AlphaFoldDB" id="T0ZII8"/>
<proteinExistence type="predicted"/>
<evidence type="ECO:0000313" key="2">
    <source>
        <dbReference type="EMBL" id="EQD29660.1"/>
    </source>
</evidence>
<dbReference type="Gene3D" id="1.10.443.10">
    <property type="entry name" value="Intergrase catalytic core"/>
    <property type="match status" value="1"/>
</dbReference>
<keyword evidence="1" id="KW-0233">DNA recombination</keyword>
<dbReference type="InterPro" id="IPR011010">
    <property type="entry name" value="DNA_brk_join_enz"/>
</dbReference>
<protein>
    <submittedName>
        <fullName evidence="2">Phage integrase</fullName>
    </submittedName>
</protein>
<organism evidence="2">
    <name type="scientific">mine drainage metagenome</name>
    <dbReference type="NCBI Taxonomy" id="410659"/>
    <lineage>
        <taxon>unclassified sequences</taxon>
        <taxon>metagenomes</taxon>
        <taxon>ecological metagenomes</taxon>
    </lineage>
</organism>
<dbReference type="InterPro" id="IPR013762">
    <property type="entry name" value="Integrase-like_cat_sf"/>
</dbReference>
<feature type="non-terminal residue" evidence="2">
    <location>
        <position position="245"/>
    </location>
</feature>
<evidence type="ECO:0000256" key="1">
    <source>
        <dbReference type="ARBA" id="ARBA00023172"/>
    </source>
</evidence>
<dbReference type="EMBL" id="AUZX01015203">
    <property type="protein sequence ID" value="EQD29660.1"/>
    <property type="molecule type" value="Genomic_DNA"/>
</dbReference>
<comment type="caution">
    <text evidence="2">The sequence shown here is derived from an EMBL/GenBank/DDBJ whole genome shotgun (WGS) entry which is preliminary data.</text>
</comment>
<name>T0ZII8_9ZZZZ</name>
<dbReference type="SUPFAM" id="SSF56349">
    <property type="entry name" value="DNA breaking-rejoining enzymes"/>
    <property type="match status" value="1"/>
</dbReference>
<reference evidence="2" key="2">
    <citation type="journal article" date="2014" name="ISME J.">
        <title>Microbial stratification in low pH oxic and suboxic macroscopic growths along an acid mine drainage.</title>
        <authorList>
            <person name="Mendez-Garcia C."/>
            <person name="Mesa V."/>
            <person name="Sprenger R.R."/>
            <person name="Richter M."/>
            <person name="Diez M.S."/>
            <person name="Solano J."/>
            <person name="Bargiela R."/>
            <person name="Golyshina O.V."/>
            <person name="Manteca A."/>
            <person name="Ramos J.L."/>
            <person name="Gallego J.R."/>
            <person name="Llorente I."/>
            <person name="Martins Dos Santos V.A."/>
            <person name="Jensen O.N."/>
            <person name="Pelaez A.I."/>
            <person name="Sanchez J."/>
            <person name="Ferrer M."/>
        </authorList>
    </citation>
    <scope>NUCLEOTIDE SEQUENCE</scope>
</reference>
<dbReference type="GO" id="GO:0006310">
    <property type="term" value="P:DNA recombination"/>
    <property type="evidence" value="ECO:0007669"/>
    <property type="project" value="UniProtKB-KW"/>
</dbReference>